<dbReference type="OrthoDB" id="3725564at2"/>
<dbReference type="STRING" id="686624.SAMN04488242_0491"/>
<dbReference type="GO" id="GO:0017057">
    <property type="term" value="F:6-phosphogluconolactonase activity"/>
    <property type="evidence" value="ECO:0007669"/>
    <property type="project" value="TreeGrafter"/>
</dbReference>
<dbReference type="Pfam" id="PF10282">
    <property type="entry name" value="Lactonase"/>
    <property type="match status" value="1"/>
</dbReference>
<organism evidence="2 3">
    <name type="scientific">Tessaracoccus oleiagri</name>
    <dbReference type="NCBI Taxonomy" id="686624"/>
    <lineage>
        <taxon>Bacteria</taxon>
        <taxon>Bacillati</taxon>
        <taxon>Actinomycetota</taxon>
        <taxon>Actinomycetes</taxon>
        <taxon>Propionibacteriales</taxon>
        <taxon>Propionibacteriaceae</taxon>
        <taxon>Tessaracoccus</taxon>
    </lineage>
</organism>
<dbReference type="Gene3D" id="2.130.10.10">
    <property type="entry name" value="YVTN repeat-like/Quinoprotein amine dehydrogenase"/>
    <property type="match status" value="1"/>
</dbReference>
<dbReference type="InterPro" id="IPR019405">
    <property type="entry name" value="Lactonase_7-beta_prop"/>
</dbReference>
<dbReference type="GO" id="GO:0005829">
    <property type="term" value="C:cytosol"/>
    <property type="evidence" value="ECO:0007669"/>
    <property type="project" value="TreeGrafter"/>
</dbReference>
<sequence>MTTNPLVLVANAKAGTLAAFTIADDALRPASVSNVGPGCSTFAVDDVRNLVYTTVREPEPAIVTLALDPATGGLSEASRRGIDDPLAYLALANNGTLVLGASYHGSWGAAWPSKDGVLGEPTSRVEHENLHAVVPTADGNHAYFVSLGDDLIAPVALLEDGFRALDVVECPEGSGPRHLILSDDETSAYLITEFTGEVIRFDRDATSGRLTRAESVPGYDPARNLHTSRYGAKPLDEHLIWGADLHLAGEGRWLLASERTESTIVTISLDEQDRLGETVAITDTEKQPRGFGVSANGSRVVVVGERSGHATLYRVLSDGSLKAVDRVPTGDGPNWVRFV</sequence>
<dbReference type="RefSeq" id="WP_093248628.1">
    <property type="nucleotide sequence ID" value="NZ_FNGP01000001.1"/>
</dbReference>
<gene>
    <name evidence="2" type="ORF">SAMN04488242_0491</name>
</gene>
<name>A0A1G9HS15_9ACTN</name>
<evidence type="ECO:0000256" key="1">
    <source>
        <dbReference type="ARBA" id="ARBA00005564"/>
    </source>
</evidence>
<dbReference type="InterPro" id="IPR015943">
    <property type="entry name" value="WD40/YVTN_repeat-like_dom_sf"/>
</dbReference>
<evidence type="ECO:0000313" key="3">
    <source>
        <dbReference type="Proteomes" id="UP000199475"/>
    </source>
</evidence>
<dbReference type="EMBL" id="FNGP01000001">
    <property type="protein sequence ID" value="SDL15748.1"/>
    <property type="molecule type" value="Genomic_DNA"/>
</dbReference>
<proteinExistence type="inferred from homology"/>
<accession>A0A1G9HS15</accession>
<dbReference type="InterPro" id="IPR011045">
    <property type="entry name" value="N2O_reductase_N"/>
</dbReference>
<keyword evidence="3" id="KW-1185">Reference proteome</keyword>
<dbReference type="PANTHER" id="PTHR30344:SF1">
    <property type="entry name" value="6-PHOSPHOGLUCONOLACTONASE"/>
    <property type="match status" value="1"/>
</dbReference>
<comment type="similarity">
    <text evidence="1">Belongs to the cycloisomerase 2 family.</text>
</comment>
<dbReference type="PANTHER" id="PTHR30344">
    <property type="entry name" value="6-PHOSPHOGLUCONOLACTONASE-RELATED"/>
    <property type="match status" value="1"/>
</dbReference>
<dbReference type="AlphaFoldDB" id="A0A1G9HS15"/>
<dbReference type="Proteomes" id="UP000199475">
    <property type="component" value="Unassembled WGS sequence"/>
</dbReference>
<reference evidence="2 3" key="1">
    <citation type="submission" date="2016-10" db="EMBL/GenBank/DDBJ databases">
        <authorList>
            <person name="de Groot N.N."/>
        </authorList>
    </citation>
    <scope>NUCLEOTIDE SEQUENCE [LARGE SCALE GENOMIC DNA]</scope>
    <source>
        <strain evidence="2 3">CGMCC 1.9159</strain>
    </source>
</reference>
<dbReference type="SUPFAM" id="SSF50974">
    <property type="entry name" value="Nitrous oxide reductase, N-terminal domain"/>
    <property type="match status" value="1"/>
</dbReference>
<protein>
    <submittedName>
        <fullName evidence="2">6-phosphogluconolactonase</fullName>
    </submittedName>
</protein>
<dbReference type="InterPro" id="IPR050282">
    <property type="entry name" value="Cycloisomerase_2"/>
</dbReference>
<evidence type="ECO:0000313" key="2">
    <source>
        <dbReference type="EMBL" id="SDL15748.1"/>
    </source>
</evidence>